<proteinExistence type="predicted"/>
<accession>A0A6J4KKA3</accession>
<dbReference type="InterPro" id="IPR027843">
    <property type="entry name" value="DUF4440"/>
</dbReference>
<dbReference type="Pfam" id="PF14534">
    <property type="entry name" value="DUF4440"/>
    <property type="match status" value="1"/>
</dbReference>
<dbReference type="SUPFAM" id="SSF54427">
    <property type="entry name" value="NTF2-like"/>
    <property type="match status" value="1"/>
</dbReference>
<organism evidence="2">
    <name type="scientific">uncultured Microvirga sp</name>
    <dbReference type="NCBI Taxonomy" id="412392"/>
    <lineage>
        <taxon>Bacteria</taxon>
        <taxon>Pseudomonadati</taxon>
        <taxon>Pseudomonadota</taxon>
        <taxon>Alphaproteobacteria</taxon>
        <taxon>Hyphomicrobiales</taxon>
        <taxon>Methylobacteriaceae</taxon>
        <taxon>Microvirga</taxon>
        <taxon>environmental samples</taxon>
    </lineage>
</organism>
<dbReference type="CDD" id="cd00531">
    <property type="entry name" value="NTF2_like"/>
    <property type="match status" value="1"/>
</dbReference>
<dbReference type="AlphaFoldDB" id="A0A6J4KKA3"/>
<dbReference type="InterPro" id="IPR032710">
    <property type="entry name" value="NTF2-like_dom_sf"/>
</dbReference>
<name>A0A6J4KKA3_9HYPH</name>
<dbReference type="NCBIfam" id="TIGR02246">
    <property type="entry name" value="SgcJ/EcaC family oxidoreductase"/>
    <property type="match status" value="1"/>
</dbReference>
<protein>
    <recommendedName>
        <fullName evidence="1">DUF4440 domain-containing protein</fullName>
    </recommendedName>
</protein>
<sequence length="128" mass="13651">MNLIQADLIAAFRARDPARIAGFYAVDSVFVTPGRPPVIGRQAVAEVMVEDLTDPSFNLELTEQTSRMAASGDLAYSRGTFTASFTNPQTGQVQSIGGTYLQVLGKREDGSWEILEDISSPGPPSGDA</sequence>
<dbReference type="EMBL" id="CADCUC010000021">
    <property type="protein sequence ID" value="CAA9305789.1"/>
    <property type="molecule type" value="Genomic_DNA"/>
</dbReference>
<dbReference type="Gene3D" id="3.10.450.50">
    <property type="match status" value="1"/>
</dbReference>
<feature type="domain" description="DUF4440" evidence="1">
    <location>
        <begin position="6"/>
        <end position="114"/>
    </location>
</feature>
<evidence type="ECO:0000259" key="1">
    <source>
        <dbReference type="Pfam" id="PF14534"/>
    </source>
</evidence>
<evidence type="ECO:0000313" key="2">
    <source>
        <dbReference type="EMBL" id="CAA9305789.1"/>
    </source>
</evidence>
<dbReference type="InterPro" id="IPR011944">
    <property type="entry name" value="Steroid_delta5-4_isomerase"/>
</dbReference>
<reference evidence="2" key="1">
    <citation type="submission" date="2020-02" db="EMBL/GenBank/DDBJ databases">
        <authorList>
            <person name="Meier V. D."/>
        </authorList>
    </citation>
    <scope>NUCLEOTIDE SEQUENCE</scope>
    <source>
        <strain evidence="2">AVDCRST_MAG90</strain>
    </source>
</reference>
<gene>
    <name evidence="2" type="ORF">AVDCRST_MAG90-96</name>
</gene>